<keyword evidence="6" id="KW-0472">Membrane</keyword>
<proteinExistence type="inferred from homology"/>
<dbReference type="PANTHER" id="PTHR47855">
    <property type="entry name" value="OS01G0525701 PROTEIN"/>
    <property type="match status" value="1"/>
</dbReference>
<feature type="non-terminal residue" evidence="8">
    <location>
        <position position="1"/>
    </location>
</feature>
<name>A0A059AZN5_EUCGR</name>
<evidence type="ECO:0000256" key="7">
    <source>
        <dbReference type="ARBA" id="ARBA00024340"/>
    </source>
</evidence>
<dbReference type="Gramene" id="KCW58895">
    <property type="protein sequence ID" value="KCW58895"/>
    <property type="gene ID" value="EUGRSUZ_H01517"/>
</dbReference>
<keyword evidence="4" id="KW-0812">Transmembrane</keyword>
<reference evidence="8" key="1">
    <citation type="submission" date="2013-07" db="EMBL/GenBank/DDBJ databases">
        <title>The genome of Eucalyptus grandis.</title>
        <authorList>
            <person name="Schmutz J."/>
            <person name="Hayes R."/>
            <person name="Myburg A."/>
            <person name="Tuskan G."/>
            <person name="Grattapaglia D."/>
            <person name="Rokhsar D.S."/>
        </authorList>
    </citation>
    <scope>NUCLEOTIDE SEQUENCE</scope>
    <source>
        <tissue evidence="8">Leaf extractions</tissue>
    </source>
</reference>
<comment type="subcellular location">
    <subcellularLocation>
        <location evidence="1">Cell membrane</location>
        <topology evidence="1">Single-pass membrane protein</topology>
    </subcellularLocation>
</comment>
<protein>
    <submittedName>
        <fullName evidence="8">Uncharacterized protein</fullName>
    </submittedName>
</protein>
<evidence type="ECO:0000256" key="1">
    <source>
        <dbReference type="ARBA" id="ARBA00004162"/>
    </source>
</evidence>
<dbReference type="AlphaFoldDB" id="A0A059AZN5"/>
<evidence type="ECO:0000256" key="4">
    <source>
        <dbReference type="ARBA" id="ARBA00022692"/>
    </source>
</evidence>
<dbReference type="Pfam" id="PF08137">
    <property type="entry name" value="DVL"/>
    <property type="match status" value="1"/>
</dbReference>
<keyword evidence="3" id="KW-1003">Cell membrane</keyword>
<dbReference type="InParanoid" id="A0A059AZN5"/>
<accession>A0A059AZN5</accession>
<evidence type="ECO:0000256" key="6">
    <source>
        <dbReference type="ARBA" id="ARBA00023136"/>
    </source>
</evidence>
<evidence type="ECO:0000256" key="2">
    <source>
        <dbReference type="ARBA" id="ARBA00022473"/>
    </source>
</evidence>
<keyword evidence="2" id="KW-0217">Developmental protein</keyword>
<keyword evidence="5" id="KW-1133">Transmembrane helix</keyword>
<gene>
    <name evidence="8" type="ORF">EUGRSUZ_H01517</name>
</gene>
<dbReference type="GO" id="GO:0048367">
    <property type="term" value="P:shoot system development"/>
    <property type="evidence" value="ECO:0007669"/>
    <property type="project" value="UniProtKB-ARBA"/>
</dbReference>
<dbReference type="GO" id="GO:0008285">
    <property type="term" value="P:negative regulation of cell population proliferation"/>
    <property type="evidence" value="ECO:0007669"/>
    <property type="project" value="InterPro"/>
</dbReference>
<evidence type="ECO:0000256" key="5">
    <source>
        <dbReference type="ARBA" id="ARBA00022989"/>
    </source>
</evidence>
<sequence length="86" mass="10201">TRRANNSYSEKNPNPSSFSLHFLWVLGFWCMREGERMGGANSSTSAVRTSLKLRSWQRCCSKHIREQRARLYLIWRCTVMLICWQD</sequence>
<dbReference type="InterPro" id="IPR012552">
    <property type="entry name" value="DVL"/>
</dbReference>
<evidence type="ECO:0000313" key="8">
    <source>
        <dbReference type="EMBL" id="KCW58895.1"/>
    </source>
</evidence>
<dbReference type="GO" id="GO:0005886">
    <property type="term" value="C:plasma membrane"/>
    <property type="evidence" value="ECO:0007669"/>
    <property type="project" value="UniProtKB-SubCell"/>
</dbReference>
<comment type="similarity">
    <text evidence="7">Belongs to the DVL/RTFL small polypeptides family.</text>
</comment>
<dbReference type="EMBL" id="KK198760">
    <property type="protein sequence ID" value="KCW58895.1"/>
    <property type="molecule type" value="Genomic_DNA"/>
</dbReference>
<organism evidence="8">
    <name type="scientific">Eucalyptus grandis</name>
    <name type="common">Flooded gum</name>
    <dbReference type="NCBI Taxonomy" id="71139"/>
    <lineage>
        <taxon>Eukaryota</taxon>
        <taxon>Viridiplantae</taxon>
        <taxon>Streptophyta</taxon>
        <taxon>Embryophyta</taxon>
        <taxon>Tracheophyta</taxon>
        <taxon>Spermatophyta</taxon>
        <taxon>Magnoliopsida</taxon>
        <taxon>eudicotyledons</taxon>
        <taxon>Gunneridae</taxon>
        <taxon>Pentapetalae</taxon>
        <taxon>rosids</taxon>
        <taxon>malvids</taxon>
        <taxon>Myrtales</taxon>
        <taxon>Myrtaceae</taxon>
        <taxon>Myrtoideae</taxon>
        <taxon>Eucalypteae</taxon>
        <taxon>Eucalyptus</taxon>
    </lineage>
</organism>
<evidence type="ECO:0000256" key="3">
    <source>
        <dbReference type="ARBA" id="ARBA00022475"/>
    </source>
</evidence>
<dbReference type="InterPro" id="IPR052153">
    <property type="entry name" value="DVL/RTFL_small_peptides"/>
</dbReference>
<dbReference type="PANTHER" id="PTHR47855:SF4">
    <property type="entry name" value="DVL FAMILY PROTEIN"/>
    <property type="match status" value="1"/>
</dbReference>